<keyword evidence="2 5" id="KW-0812">Transmembrane</keyword>
<dbReference type="CDD" id="cd14978">
    <property type="entry name" value="7tmA_FMRFamide_R-like"/>
    <property type="match status" value="1"/>
</dbReference>
<feature type="transmembrane region" description="Helical" evidence="5">
    <location>
        <begin position="269"/>
        <end position="288"/>
    </location>
</feature>
<dbReference type="PROSITE" id="PS50262">
    <property type="entry name" value="G_PROTEIN_RECEP_F1_2"/>
    <property type="match status" value="1"/>
</dbReference>
<dbReference type="InterPro" id="IPR017452">
    <property type="entry name" value="GPCR_Rhodpsn_7TM"/>
</dbReference>
<feature type="transmembrane region" description="Helical" evidence="5">
    <location>
        <begin position="34"/>
        <end position="58"/>
    </location>
</feature>
<dbReference type="GO" id="GO:0004930">
    <property type="term" value="F:G protein-coupled receptor activity"/>
    <property type="evidence" value="ECO:0007669"/>
    <property type="project" value="InterPro"/>
</dbReference>
<evidence type="ECO:0000313" key="8">
    <source>
        <dbReference type="WBParaSite" id="ACRNAN_scaffold15767.g9525.t1"/>
    </source>
</evidence>
<sequence length="290" mass="33108">MLLSDLDNNTLIIREKPEEGCIEEYDFYKPVEKWLLGVSVLPFIIVGLMANAMSIRIFSHKYMRHQSVNWYLLILSISDCIILIGAFFVLTLPRLGEILQFWQAIAISYYTTPQMYAFMTLAQTISVWMTAAMSIHRFIGVCMPFKASTILSKKNVKRLIFCVIMASILFNTTRFFEVSISGVCYMMPIGVELPVLAPTALRMNPLYHKIFYAWAYTIIMFIIPFTILIVVNSRVIVAIHKSRQVHAKLNVCDDAARKQELAKEISTSIMLVAIVLAFLTCNTLVCAYKK</sequence>
<evidence type="ECO:0000256" key="2">
    <source>
        <dbReference type="ARBA" id="ARBA00022692"/>
    </source>
</evidence>
<keyword evidence="4 5" id="KW-0472">Membrane</keyword>
<reference evidence="8" key="1">
    <citation type="submission" date="2022-11" db="UniProtKB">
        <authorList>
            <consortium name="WormBaseParasite"/>
        </authorList>
    </citation>
    <scope>IDENTIFICATION</scope>
</reference>
<dbReference type="AlphaFoldDB" id="A0A914CX02"/>
<organism evidence="7 8">
    <name type="scientific">Acrobeloides nanus</name>
    <dbReference type="NCBI Taxonomy" id="290746"/>
    <lineage>
        <taxon>Eukaryota</taxon>
        <taxon>Metazoa</taxon>
        <taxon>Ecdysozoa</taxon>
        <taxon>Nematoda</taxon>
        <taxon>Chromadorea</taxon>
        <taxon>Rhabditida</taxon>
        <taxon>Tylenchina</taxon>
        <taxon>Cephalobomorpha</taxon>
        <taxon>Cephaloboidea</taxon>
        <taxon>Cephalobidae</taxon>
        <taxon>Acrobeloides</taxon>
    </lineage>
</organism>
<feature type="transmembrane region" description="Helical" evidence="5">
    <location>
        <begin position="210"/>
        <end position="231"/>
    </location>
</feature>
<dbReference type="SUPFAM" id="SSF81321">
    <property type="entry name" value="Family A G protein-coupled receptor-like"/>
    <property type="match status" value="1"/>
</dbReference>
<keyword evidence="3 5" id="KW-1133">Transmembrane helix</keyword>
<proteinExistence type="predicted"/>
<dbReference type="GO" id="GO:0016020">
    <property type="term" value="C:membrane"/>
    <property type="evidence" value="ECO:0007669"/>
    <property type="project" value="UniProtKB-SubCell"/>
</dbReference>
<dbReference type="InterPro" id="IPR052954">
    <property type="entry name" value="GPCR-Ligand_Int"/>
</dbReference>
<dbReference type="Proteomes" id="UP000887540">
    <property type="component" value="Unplaced"/>
</dbReference>
<accession>A0A914CX02</accession>
<evidence type="ECO:0000259" key="6">
    <source>
        <dbReference type="PROSITE" id="PS50262"/>
    </source>
</evidence>
<dbReference type="WBParaSite" id="ACRNAN_scaffold15767.g9525.t1">
    <property type="protein sequence ID" value="ACRNAN_scaffold15767.g9525.t1"/>
    <property type="gene ID" value="ACRNAN_scaffold15767.g9525"/>
</dbReference>
<protein>
    <submittedName>
        <fullName evidence="8">G-protein coupled receptors family 1 profile domain-containing protein</fullName>
    </submittedName>
</protein>
<name>A0A914CX02_9BILA</name>
<evidence type="ECO:0000256" key="4">
    <source>
        <dbReference type="ARBA" id="ARBA00023136"/>
    </source>
</evidence>
<dbReference type="PANTHER" id="PTHR46641:SF1">
    <property type="entry name" value="G-PROTEIN COUPLED RECEPTORS FAMILY 1 PROFILE DOMAIN-CONTAINING PROTEIN"/>
    <property type="match status" value="1"/>
</dbReference>
<evidence type="ECO:0000256" key="5">
    <source>
        <dbReference type="SAM" id="Phobius"/>
    </source>
</evidence>
<dbReference type="Pfam" id="PF00001">
    <property type="entry name" value="7tm_1"/>
    <property type="match status" value="1"/>
</dbReference>
<dbReference type="PRINTS" id="PR00237">
    <property type="entry name" value="GPCRRHODOPSN"/>
</dbReference>
<evidence type="ECO:0000313" key="7">
    <source>
        <dbReference type="Proteomes" id="UP000887540"/>
    </source>
</evidence>
<keyword evidence="7" id="KW-1185">Reference proteome</keyword>
<evidence type="ECO:0000256" key="1">
    <source>
        <dbReference type="ARBA" id="ARBA00004370"/>
    </source>
</evidence>
<dbReference type="PANTHER" id="PTHR46641">
    <property type="entry name" value="FMRFAMIDE RECEPTOR-RELATED"/>
    <property type="match status" value="1"/>
</dbReference>
<comment type="subcellular location">
    <subcellularLocation>
        <location evidence="1">Membrane</location>
    </subcellularLocation>
</comment>
<feature type="transmembrane region" description="Helical" evidence="5">
    <location>
        <begin position="156"/>
        <end position="172"/>
    </location>
</feature>
<dbReference type="InterPro" id="IPR000276">
    <property type="entry name" value="GPCR_Rhodpsn"/>
</dbReference>
<evidence type="ECO:0000256" key="3">
    <source>
        <dbReference type="ARBA" id="ARBA00022989"/>
    </source>
</evidence>
<feature type="transmembrane region" description="Helical" evidence="5">
    <location>
        <begin position="70"/>
        <end position="95"/>
    </location>
</feature>
<dbReference type="Gene3D" id="1.20.1070.10">
    <property type="entry name" value="Rhodopsin 7-helix transmembrane proteins"/>
    <property type="match status" value="1"/>
</dbReference>
<feature type="domain" description="G-protein coupled receptors family 1 profile" evidence="6">
    <location>
        <begin position="50"/>
        <end position="290"/>
    </location>
</feature>
<feature type="transmembrane region" description="Helical" evidence="5">
    <location>
        <begin position="115"/>
        <end position="135"/>
    </location>
</feature>